<name>A0A232EUX6_9HYME</name>
<dbReference type="AlphaFoldDB" id="A0A232EUX6"/>
<keyword evidence="4" id="KW-1185">Reference proteome</keyword>
<dbReference type="EMBL" id="NNAY01002075">
    <property type="protein sequence ID" value="OXU22154.1"/>
    <property type="molecule type" value="Genomic_DNA"/>
</dbReference>
<dbReference type="OrthoDB" id="7361881at2759"/>
<comment type="caution">
    <text evidence="3">The sequence shown here is derived from an EMBL/GenBank/DDBJ whole genome shotgun (WGS) entry which is preliminary data.</text>
</comment>
<gene>
    <name evidence="3" type="ORF">TSAR_014749</name>
</gene>
<organism evidence="3 4">
    <name type="scientific">Trichomalopsis sarcophagae</name>
    <dbReference type="NCBI Taxonomy" id="543379"/>
    <lineage>
        <taxon>Eukaryota</taxon>
        <taxon>Metazoa</taxon>
        <taxon>Ecdysozoa</taxon>
        <taxon>Arthropoda</taxon>
        <taxon>Hexapoda</taxon>
        <taxon>Insecta</taxon>
        <taxon>Pterygota</taxon>
        <taxon>Neoptera</taxon>
        <taxon>Endopterygota</taxon>
        <taxon>Hymenoptera</taxon>
        <taxon>Apocrita</taxon>
        <taxon>Proctotrupomorpha</taxon>
        <taxon>Chalcidoidea</taxon>
        <taxon>Pteromalidae</taxon>
        <taxon>Pteromalinae</taxon>
        <taxon>Trichomalopsis</taxon>
    </lineage>
</organism>
<sequence>MSAVLQQQQVNVVDEEETTGHEDVDTMIEEKNQLISRQYAEIERLQRELAEVIGERDALLCEVSKFKFELEMADLKRLQDDR</sequence>
<keyword evidence="1" id="KW-0175">Coiled coil</keyword>
<evidence type="ECO:0000256" key="2">
    <source>
        <dbReference type="SAM" id="MobiDB-lite"/>
    </source>
</evidence>
<protein>
    <submittedName>
        <fullName evidence="3">Uncharacterized protein</fullName>
    </submittedName>
</protein>
<feature type="coiled-coil region" evidence="1">
    <location>
        <begin position="28"/>
        <end position="62"/>
    </location>
</feature>
<evidence type="ECO:0000256" key="1">
    <source>
        <dbReference type="SAM" id="Coils"/>
    </source>
</evidence>
<feature type="region of interest" description="Disordered" evidence="2">
    <location>
        <begin position="1"/>
        <end position="24"/>
    </location>
</feature>
<proteinExistence type="predicted"/>
<evidence type="ECO:0000313" key="3">
    <source>
        <dbReference type="EMBL" id="OXU22154.1"/>
    </source>
</evidence>
<reference evidence="3 4" key="1">
    <citation type="journal article" date="2017" name="Curr. Biol.">
        <title>The Evolution of Venom by Co-option of Single-Copy Genes.</title>
        <authorList>
            <person name="Martinson E.O."/>
            <person name="Mrinalini"/>
            <person name="Kelkar Y.D."/>
            <person name="Chang C.H."/>
            <person name="Werren J.H."/>
        </authorList>
    </citation>
    <scope>NUCLEOTIDE SEQUENCE [LARGE SCALE GENOMIC DNA]</scope>
    <source>
        <strain evidence="3 4">Alberta</strain>
        <tissue evidence="3">Whole body</tissue>
    </source>
</reference>
<evidence type="ECO:0000313" key="4">
    <source>
        <dbReference type="Proteomes" id="UP000215335"/>
    </source>
</evidence>
<dbReference type="Proteomes" id="UP000215335">
    <property type="component" value="Unassembled WGS sequence"/>
</dbReference>
<accession>A0A232EUX6</accession>
<feature type="compositionally biased region" description="Low complexity" evidence="2">
    <location>
        <begin position="1"/>
        <end position="12"/>
    </location>
</feature>